<feature type="compositionally biased region" description="Basic and acidic residues" evidence="1">
    <location>
        <begin position="190"/>
        <end position="203"/>
    </location>
</feature>
<feature type="region of interest" description="Disordered" evidence="1">
    <location>
        <begin position="1741"/>
        <end position="1796"/>
    </location>
</feature>
<reference evidence="2 3" key="1">
    <citation type="journal article" date="2018" name="Evol. Lett.">
        <title>Horizontal gene cluster transfer increased hallucinogenic mushroom diversity.</title>
        <authorList>
            <person name="Reynolds H.T."/>
            <person name="Vijayakumar V."/>
            <person name="Gluck-Thaler E."/>
            <person name="Korotkin H.B."/>
            <person name="Matheny P.B."/>
            <person name="Slot J.C."/>
        </authorList>
    </citation>
    <scope>NUCLEOTIDE SEQUENCE [LARGE SCALE GENOMIC DNA]</scope>
    <source>
        <strain evidence="2 3">2631</strain>
    </source>
</reference>
<keyword evidence="3" id="KW-1185">Reference proteome</keyword>
<feature type="compositionally biased region" description="Low complexity" evidence="1">
    <location>
        <begin position="460"/>
        <end position="478"/>
    </location>
</feature>
<feature type="compositionally biased region" description="Low complexity" evidence="1">
    <location>
        <begin position="809"/>
        <end position="823"/>
    </location>
</feature>
<feature type="region of interest" description="Disordered" evidence="1">
    <location>
        <begin position="1532"/>
        <end position="1654"/>
    </location>
</feature>
<feature type="compositionally biased region" description="Acidic residues" evidence="1">
    <location>
        <begin position="797"/>
        <end position="806"/>
    </location>
</feature>
<feature type="compositionally biased region" description="Pro residues" evidence="1">
    <location>
        <begin position="442"/>
        <end position="459"/>
    </location>
</feature>
<feature type="region of interest" description="Disordered" evidence="1">
    <location>
        <begin position="1450"/>
        <end position="1517"/>
    </location>
</feature>
<evidence type="ECO:0000256" key="1">
    <source>
        <dbReference type="SAM" id="MobiDB-lite"/>
    </source>
</evidence>
<feature type="compositionally biased region" description="Basic and acidic residues" evidence="1">
    <location>
        <begin position="898"/>
        <end position="909"/>
    </location>
</feature>
<evidence type="ECO:0008006" key="4">
    <source>
        <dbReference type="Google" id="ProtNLM"/>
    </source>
</evidence>
<feature type="compositionally biased region" description="Low complexity" evidence="1">
    <location>
        <begin position="231"/>
        <end position="263"/>
    </location>
</feature>
<feature type="region of interest" description="Disordered" evidence="1">
    <location>
        <begin position="1"/>
        <end position="36"/>
    </location>
</feature>
<feature type="compositionally biased region" description="Polar residues" evidence="1">
    <location>
        <begin position="82"/>
        <end position="109"/>
    </location>
</feature>
<feature type="compositionally biased region" description="Basic and acidic residues" evidence="1">
    <location>
        <begin position="116"/>
        <end position="125"/>
    </location>
</feature>
<dbReference type="PANTHER" id="PTHR37283:SF1">
    <property type="entry name" value="PH DOMAIN-CONTAINING PROTEIN YHR131C"/>
    <property type="match status" value="1"/>
</dbReference>
<dbReference type="Proteomes" id="UP000283269">
    <property type="component" value="Unassembled WGS sequence"/>
</dbReference>
<feature type="compositionally biased region" description="Acidic residues" evidence="1">
    <location>
        <begin position="730"/>
        <end position="739"/>
    </location>
</feature>
<feature type="region of interest" description="Disordered" evidence="1">
    <location>
        <begin position="80"/>
        <end position="301"/>
    </location>
</feature>
<gene>
    <name evidence="2" type="ORF">CVT25_010595</name>
</gene>
<feature type="compositionally biased region" description="Low complexity" evidence="1">
    <location>
        <begin position="599"/>
        <end position="615"/>
    </location>
</feature>
<feature type="compositionally biased region" description="Low complexity" evidence="1">
    <location>
        <begin position="1375"/>
        <end position="1387"/>
    </location>
</feature>
<protein>
    <recommendedName>
        <fullName evidence="4">PH domain-containing protein</fullName>
    </recommendedName>
</protein>
<feature type="compositionally biased region" description="Gly residues" evidence="1">
    <location>
        <begin position="633"/>
        <end position="644"/>
    </location>
</feature>
<proteinExistence type="predicted"/>
<feature type="region of interest" description="Disordered" evidence="1">
    <location>
        <begin position="1118"/>
        <end position="1178"/>
    </location>
</feature>
<feature type="compositionally biased region" description="Low complexity" evidence="1">
    <location>
        <begin position="369"/>
        <end position="415"/>
    </location>
</feature>
<feature type="compositionally biased region" description="Low complexity" evidence="1">
    <location>
        <begin position="1603"/>
        <end position="1646"/>
    </location>
</feature>
<feature type="compositionally biased region" description="Pro residues" evidence="1">
    <location>
        <begin position="824"/>
        <end position="841"/>
    </location>
</feature>
<dbReference type="SUPFAM" id="SSF50729">
    <property type="entry name" value="PH domain-like"/>
    <property type="match status" value="1"/>
</dbReference>
<feature type="compositionally biased region" description="Low complexity" evidence="1">
    <location>
        <begin position="1564"/>
        <end position="1580"/>
    </location>
</feature>
<dbReference type="InParanoid" id="A0A409WJI5"/>
<feature type="compositionally biased region" description="Low complexity" evidence="1">
    <location>
        <begin position="845"/>
        <end position="866"/>
    </location>
</feature>
<feature type="compositionally biased region" description="Low complexity" evidence="1">
    <location>
        <begin position="707"/>
        <end position="722"/>
    </location>
</feature>
<dbReference type="Gene3D" id="2.30.29.30">
    <property type="entry name" value="Pleckstrin-homology domain (PH domain)/Phosphotyrosine-binding domain (PTB)"/>
    <property type="match status" value="2"/>
</dbReference>
<dbReference type="InterPro" id="IPR011993">
    <property type="entry name" value="PH-like_dom_sf"/>
</dbReference>
<feature type="compositionally biased region" description="Basic residues" evidence="1">
    <location>
        <begin position="920"/>
        <end position="936"/>
    </location>
</feature>
<feature type="compositionally biased region" description="Low complexity" evidence="1">
    <location>
        <begin position="557"/>
        <end position="573"/>
    </location>
</feature>
<feature type="compositionally biased region" description="Polar residues" evidence="1">
    <location>
        <begin position="270"/>
        <end position="285"/>
    </location>
</feature>
<feature type="compositionally biased region" description="Polar residues" evidence="1">
    <location>
        <begin position="1759"/>
        <end position="1780"/>
    </location>
</feature>
<comment type="caution">
    <text evidence="2">The sequence shown here is derived from an EMBL/GenBank/DDBJ whole genome shotgun (WGS) entry which is preliminary data.</text>
</comment>
<evidence type="ECO:0000313" key="2">
    <source>
        <dbReference type="EMBL" id="PPQ78631.1"/>
    </source>
</evidence>
<feature type="compositionally biased region" description="Low complexity" evidence="1">
    <location>
        <begin position="742"/>
        <end position="794"/>
    </location>
</feature>
<feature type="compositionally biased region" description="Polar residues" evidence="1">
    <location>
        <begin position="1586"/>
        <end position="1602"/>
    </location>
</feature>
<feature type="compositionally biased region" description="Acidic residues" evidence="1">
    <location>
        <begin position="674"/>
        <end position="692"/>
    </location>
</feature>
<dbReference type="OrthoDB" id="5865767at2759"/>
<accession>A0A409WJI5</accession>
<feature type="compositionally biased region" description="Polar residues" evidence="1">
    <location>
        <begin position="25"/>
        <end position="36"/>
    </location>
</feature>
<feature type="compositionally biased region" description="Low complexity" evidence="1">
    <location>
        <begin position="1"/>
        <end position="14"/>
    </location>
</feature>
<organism evidence="2 3">
    <name type="scientific">Psilocybe cyanescens</name>
    <dbReference type="NCBI Taxonomy" id="93625"/>
    <lineage>
        <taxon>Eukaryota</taxon>
        <taxon>Fungi</taxon>
        <taxon>Dikarya</taxon>
        <taxon>Basidiomycota</taxon>
        <taxon>Agaricomycotina</taxon>
        <taxon>Agaricomycetes</taxon>
        <taxon>Agaricomycetidae</taxon>
        <taxon>Agaricales</taxon>
        <taxon>Agaricineae</taxon>
        <taxon>Strophariaceae</taxon>
        <taxon>Psilocybe</taxon>
    </lineage>
</organism>
<feature type="region of interest" description="Disordered" evidence="1">
    <location>
        <begin position="320"/>
        <end position="989"/>
    </location>
</feature>
<dbReference type="PANTHER" id="PTHR37283">
    <property type="entry name" value="PH DOMAIN-CONTAINING PROTEIN YHR131C"/>
    <property type="match status" value="1"/>
</dbReference>
<evidence type="ECO:0000313" key="3">
    <source>
        <dbReference type="Proteomes" id="UP000283269"/>
    </source>
</evidence>
<feature type="compositionally biased region" description="Polar residues" evidence="1">
    <location>
        <begin position="588"/>
        <end position="597"/>
    </location>
</feature>
<dbReference type="STRING" id="93625.A0A409WJI5"/>
<feature type="region of interest" description="Disordered" evidence="1">
    <location>
        <begin position="1375"/>
        <end position="1420"/>
    </location>
</feature>
<dbReference type="EMBL" id="NHYD01003412">
    <property type="protein sequence ID" value="PPQ78631.1"/>
    <property type="molecule type" value="Genomic_DNA"/>
</dbReference>
<sequence length="1796" mass="187761">MDVSIQPVVSPVPSAHNGRPHPQSKARTNTTTNKLSQTISSLKGIIRIPNRRKHSASAAPRDDADTLSVKSTLLARPYGASKYNTTTQQHLRTRSTATDSSLGAPNSTPGLDVDNDNERRRRNDPYARFSRGAGARDEGLKPYMSQPMLGAELSRRGGAGSGRASFEDRFSYDSESGGSGSASGSGSPVGDREKEKEKEKKETPLALPLPFESAPSPRPPSAPALVHMPGSLAATSPLALPSPSLAPSPLSVPHFPAFSFPPSSTLPHVKSTSISNPSLNPGSVNPTSSAGAAPTPPLRHAKKFSVEGALLGSTHIGRSAVGLKGGGGGREENGSQSQSHLQAQARKGDQRNDDDGSLRQHGDGPGGVTSISTIATNNNTRTNTTDNIGAINNTISTAATTDATTASSTTSSSNTHKVTSHPAPPSSSSSSLRSHKQNRLAPPVPSRALPPPPPPPLPPAASESASATTDTTANANTNTEKKEKEASAVSSRAGGALSNHGDAGDDEATRNITNITKETEPPPSPSPSLLATPRPTYIQPPILTLTTSTSDRPALLSTSISSSSTKTSASTPTEMAPRLKRPPPNHRFSMTFSSSISMGGLPALPVLPLPGLGTLSGRNGVGAGAGSSASSGSGPGPGAGGGTGTATEARGKALSAMPALPLQGASRGVGAHEEMDDGEEEEDDEEEEEEEEGGYRGHAFLDVDTPSRASFSSEMTTSSSEAGGDGDVGGTEEEEEEDPDRTISSSASGTMATAGSSSSSRSAGNSSDASYRQRLYHQQQQQQQQQQQYRLLQYAREEEEDEDEDADSRSTASRSSSYKTAPASAPPSMPPSPSSVPPLPLPQISASSSTSSSLSSSYAHSHSNMSRPSPLEPYFGDPTRPPDKRFSRTPHLPPVETSRLDLDLSFLDRDPEEEAGTGKGKGKGNGKGNGKGKGRAQQRLTEDAGRTPVGRRAGTPWGGGNGNGNANANASGDYFQQQQQHHRELGGGAVAAAAAAAQTPRADDYYRHSMNLPTPVPVQRVPSFARGLAGPTPMPTPMPPMVNRISEARLSTRLSVNLGGGAGAGVSQHPGMYKHASRSLIDVHAIEKKERVEQMVREDEEAQEEDRRQRVKQLRMSMKAGGPGQWTTPFEDNGTGKRGGQKMRTEIDGEGGVLSGPGVSRNAGIGATAGRDPAGMPPRSADIVTREGGEAAFSEEACSASGVIGRGGPGGEDPRDDGAALAATATAMAASVNKRISMAPAYDALSHPLRRRRSMPTFTATTAPPPYPDFAPHPQSGLKGIRILPREDEGREVLPPYTNDIKLVAIMPRKLEFSRPGVQAKDRKWRRVLCVLEGTVFKVYKAPAGASGVGALGQWWENKVGVGDVAVAGPVTTTTFASGSGAASGSGRRSGEGAGGGHSRRPSGQLNGIPNVNPGDFAGGRGEEGVRAAIAAVEQVERAVERERERDLLRARKNGEVEPRDDEQASPVDSVSTGAGGSPVQLQPPALHVQGHHHLQLDHPSGSGCSEGHSGSGGLLPATRSALNLAVQLLKPGGSSRHGHARSSSDVGHSPMRAHSPRSSLNIPRSGRTTPTSSLPSRSPTPSPSVANYSRPSTPATSISMGSTSHLHTHSNSHSASSERSGFRVGAGSMAGGSSSRASNSRQAARPNVAIISREKEKLEKEKERMLEPDKADLIRAYTMQNAESGLGSDYLKRKHVIRVRLEGEQFLLQAQDVDSVIAWIEGLQSATNIALDLDERPMPRGPIFPRRRRRRRVQPAPINTNTANVPADNPSPTGQTPVTASHLAAPLTRSAVRRQ</sequence>
<name>A0A409WJI5_PSICY</name>
<feature type="compositionally biased region" description="Basic and acidic residues" evidence="1">
    <location>
        <begin position="346"/>
        <end position="362"/>
    </location>
</feature>